<sequence length="79" mass="8341">MASGGRGRGRERRGNERNIPMDNQAEFLATMTNLANTIQAGVTLWGESGGRGDSGGQIASDGQLPESPPNERMETVIPA</sequence>
<name>A0ABU6WS67_9FABA</name>
<feature type="compositionally biased region" description="Basic and acidic residues" evidence="1">
    <location>
        <begin position="69"/>
        <end position="79"/>
    </location>
</feature>
<reference evidence="2 3" key="1">
    <citation type="journal article" date="2023" name="Plants (Basel)">
        <title>Bridging the Gap: Combining Genomics and Transcriptomics Approaches to Understand Stylosanthes scabra, an Orphan Legume from the Brazilian Caatinga.</title>
        <authorList>
            <person name="Ferreira-Neto J.R.C."/>
            <person name="da Silva M.D."/>
            <person name="Binneck E."/>
            <person name="de Melo N.F."/>
            <person name="da Silva R.H."/>
            <person name="de Melo A.L.T.M."/>
            <person name="Pandolfi V."/>
            <person name="Bustamante F.O."/>
            <person name="Brasileiro-Vidal A.C."/>
            <person name="Benko-Iseppon A.M."/>
        </authorList>
    </citation>
    <scope>NUCLEOTIDE SEQUENCE [LARGE SCALE GENOMIC DNA]</scope>
    <source>
        <tissue evidence="2">Leaves</tissue>
    </source>
</reference>
<evidence type="ECO:0000313" key="2">
    <source>
        <dbReference type="EMBL" id="MED6188745.1"/>
    </source>
</evidence>
<accession>A0ABU6WS67</accession>
<protein>
    <submittedName>
        <fullName evidence="2">Uncharacterized protein</fullName>
    </submittedName>
</protein>
<evidence type="ECO:0000313" key="3">
    <source>
        <dbReference type="Proteomes" id="UP001341840"/>
    </source>
</evidence>
<feature type="region of interest" description="Disordered" evidence="1">
    <location>
        <begin position="44"/>
        <end position="79"/>
    </location>
</feature>
<feature type="region of interest" description="Disordered" evidence="1">
    <location>
        <begin position="1"/>
        <end position="22"/>
    </location>
</feature>
<gene>
    <name evidence="2" type="ORF">PIB30_088865</name>
</gene>
<dbReference type="Proteomes" id="UP001341840">
    <property type="component" value="Unassembled WGS sequence"/>
</dbReference>
<proteinExistence type="predicted"/>
<feature type="non-terminal residue" evidence="2">
    <location>
        <position position="79"/>
    </location>
</feature>
<evidence type="ECO:0000256" key="1">
    <source>
        <dbReference type="SAM" id="MobiDB-lite"/>
    </source>
</evidence>
<organism evidence="2 3">
    <name type="scientific">Stylosanthes scabra</name>
    <dbReference type="NCBI Taxonomy" id="79078"/>
    <lineage>
        <taxon>Eukaryota</taxon>
        <taxon>Viridiplantae</taxon>
        <taxon>Streptophyta</taxon>
        <taxon>Embryophyta</taxon>
        <taxon>Tracheophyta</taxon>
        <taxon>Spermatophyta</taxon>
        <taxon>Magnoliopsida</taxon>
        <taxon>eudicotyledons</taxon>
        <taxon>Gunneridae</taxon>
        <taxon>Pentapetalae</taxon>
        <taxon>rosids</taxon>
        <taxon>fabids</taxon>
        <taxon>Fabales</taxon>
        <taxon>Fabaceae</taxon>
        <taxon>Papilionoideae</taxon>
        <taxon>50 kb inversion clade</taxon>
        <taxon>dalbergioids sensu lato</taxon>
        <taxon>Dalbergieae</taxon>
        <taxon>Pterocarpus clade</taxon>
        <taxon>Stylosanthes</taxon>
    </lineage>
</organism>
<dbReference type="EMBL" id="JASCZI010182875">
    <property type="protein sequence ID" value="MED6188745.1"/>
    <property type="molecule type" value="Genomic_DNA"/>
</dbReference>
<keyword evidence="3" id="KW-1185">Reference proteome</keyword>
<comment type="caution">
    <text evidence="2">The sequence shown here is derived from an EMBL/GenBank/DDBJ whole genome shotgun (WGS) entry which is preliminary data.</text>
</comment>